<accession>J9C5V5</accession>
<protein>
    <submittedName>
        <fullName evidence="1">Uncharacterized protein</fullName>
    </submittedName>
</protein>
<dbReference type="AlphaFoldDB" id="J9C5V5"/>
<organism evidence="1">
    <name type="scientific">gut metagenome</name>
    <dbReference type="NCBI Taxonomy" id="749906"/>
    <lineage>
        <taxon>unclassified sequences</taxon>
        <taxon>metagenomes</taxon>
        <taxon>organismal metagenomes</taxon>
    </lineage>
</organism>
<reference evidence="1" key="1">
    <citation type="journal article" date="2012" name="PLoS ONE">
        <title>Gene sets for utilization of primary and secondary nutrition supplies in the distal gut of endangered iberian lynx.</title>
        <authorList>
            <person name="Alcaide M."/>
            <person name="Messina E."/>
            <person name="Richter M."/>
            <person name="Bargiela R."/>
            <person name="Peplies J."/>
            <person name="Huws S.A."/>
            <person name="Newbold C.J."/>
            <person name="Golyshin P.N."/>
            <person name="Simon M.A."/>
            <person name="Lopez G."/>
            <person name="Yakimov M.M."/>
            <person name="Ferrer M."/>
        </authorList>
    </citation>
    <scope>NUCLEOTIDE SEQUENCE</scope>
</reference>
<proteinExistence type="predicted"/>
<gene>
    <name evidence="1" type="ORF">EVA_16675</name>
</gene>
<comment type="caution">
    <text evidence="1">The sequence shown here is derived from an EMBL/GenBank/DDBJ whole genome shotgun (WGS) entry which is preliminary data.</text>
</comment>
<name>J9C5V5_9ZZZZ</name>
<evidence type="ECO:0000313" key="1">
    <source>
        <dbReference type="EMBL" id="EJW95220.1"/>
    </source>
</evidence>
<dbReference type="EMBL" id="AMCI01005924">
    <property type="protein sequence ID" value="EJW95220.1"/>
    <property type="molecule type" value="Genomic_DNA"/>
</dbReference>
<sequence>MKKSKSTSRSANILSLNKYIGSDIYFQRWHFCIRR</sequence>